<keyword evidence="1" id="KW-0862">Zinc</keyword>
<keyword evidence="1" id="KW-0479">Metal-binding</keyword>
<organism evidence="3">
    <name type="scientific">Papilio xuthus</name>
    <name type="common">Asian swallowtail butterfly</name>
    <dbReference type="NCBI Taxonomy" id="66420"/>
    <lineage>
        <taxon>Eukaryota</taxon>
        <taxon>Metazoa</taxon>
        <taxon>Ecdysozoa</taxon>
        <taxon>Arthropoda</taxon>
        <taxon>Hexapoda</taxon>
        <taxon>Insecta</taxon>
        <taxon>Pterygota</taxon>
        <taxon>Neoptera</taxon>
        <taxon>Endopterygota</taxon>
        <taxon>Lepidoptera</taxon>
        <taxon>Glossata</taxon>
        <taxon>Ditrysia</taxon>
        <taxon>Papilionoidea</taxon>
        <taxon>Papilionidae</taxon>
        <taxon>Papilioninae</taxon>
        <taxon>Papilio</taxon>
    </lineage>
</organism>
<name>A0AAJ7EFC0_PAPXU</name>
<dbReference type="Pfam" id="PF07776">
    <property type="entry name" value="zf-AD"/>
    <property type="match status" value="1"/>
</dbReference>
<feature type="binding site" evidence="1">
    <location>
        <position position="48"/>
    </location>
    <ligand>
        <name>Zn(2+)</name>
        <dbReference type="ChEBI" id="CHEBI:29105"/>
    </ligand>
</feature>
<dbReference type="KEGG" id="pxu:106123419"/>
<keyword evidence="1" id="KW-0863">Zinc-finger</keyword>
<dbReference type="GO" id="GO:0008270">
    <property type="term" value="F:zinc ion binding"/>
    <property type="evidence" value="ECO:0007669"/>
    <property type="project" value="UniProtKB-UniRule"/>
</dbReference>
<evidence type="ECO:0000259" key="2">
    <source>
        <dbReference type="PROSITE" id="PS51915"/>
    </source>
</evidence>
<feature type="binding site" evidence="1">
    <location>
        <position position="8"/>
    </location>
    <ligand>
        <name>Zn(2+)</name>
        <dbReference type="ChEBI" id="CHEBI:29105"/>
    </ligand>
</feature>
<dbReference type="InterPro" id="IPR012934">
    <property type="entry name" value="Znf_AD"/>
</dbReference>
<dbReference type="SUPFAM" id="SSF57716">
    <property type="entry name" value="Glucocorticoid receptor-like (DNA-binding domain)"/>
    <property type="match status" value="1"/>
</dbReference>
<proteinExistence type="predicted"/>
<evidence type="ECO:0000256" key="1">
    <source>
        <dbReference type="PROSITE-ProRule" id="PRU01263"/>
    </source>
</evidence>
<dbReference type="SMART" id="SM00868">
    <property type="entry name" value="zf-AD"/>
    <property type="match status" value="1"/>
</dbReference>
<evidence type="ECO:0000313" key="3">
    <source>
        <dbReference type="RefSeq" id="XP_013175188.1"/>
    </source>
</evidence>
<reference evidence="3" key="1">
    <citation type="submission" date="2025-08" db="UniProtKB">
        <authorList>
            <consortium name="RefSeq"/>
        </authorList>
    </citation>
    <scope>IDENTIFICATION</scope>
</reference>
<feature type="binding site" evidence="1">
    <location>
        <position position="45"/>
    </location>
    <ligand>
        <name>Zn(2+)</name>
        <dbReference type="ChEBI" id="CHEBI:29105"/>
    </ligand>
</feature>
<protein>
    <submittedName>
        <fullName evidence="3">Uncharacterized protein LOC106123419</fullName>
    </submittedName>
</protein>
<sequence>MMVTCRACLETNKEMRTLDEPFAVQYNLLTELKICVGDKMSQLICCNCWETVNYFIDFRNRCITSESVMRNAILNIVKDDPDSTINENCLNSEVKSEPKEESMDSSAFNNIYDSNNFESSKTFEIPLFAISNVTSQDVANDSKTVLMRKIKQPFNIENGVKIKRLSKKKNKVKIPLENEEEIKQVFVKHHLKTIKNYLIT</sequence>
<dbReference type="GeneID" id="106123419"/>
<feature type="domain" description="ZAD" evidence="2">
    <location>
        <begin position="3"/>
        <end position="72"/>
    </location>
</feature>
<dbReference type="Proteomes" id="UP000694872">
    <property type="component" value="Unplaced"/>
</dbReference>
<accession>A0AAJ7EFC0</accession>
<dbReference type="AlphaFoldDB" id="A0AAJ7EFC0"/>
<dbReference type="PROSITE" id="PS51915">
    <property type="entry name" value="ZAD"/>
    <property type="match status" value="1"/>
</dbReference>
<feature type="binding site" evidence="1">
    <location>
        <position position="5"/>
    </location>
    <ligand>
        <name>Zn(2+)</name>
        <dbReference type="ChEBI" id="CHEBI:29105"/>
    </ligand>
</feature>
<dbReference type="RefSeq" id="XP_013175188.1">
    <property type="nucleotide sequence ID" value="XM_013319734.1"/>
</dbReference>
<dbReference type="GO" id="GO:0005634">
    <property type="term" value="C:nucleus"/>
    <property type="evidence" value="ECO:0007669"/>
    <property type="project" value="InterPro"/>
</dbReference>
<gene>
    <name evidence="3" type="primary">LOC106123419</name>
</gene>